<dbReference type="EMBL" id="QYTW02000002">
    <property type="protein sequence ID" value="RST61274.1"/>
    <property type="molecule type" value="Genomic_DNA"/>
</dbReference>
<evidence type="ECO:0000313" key="4">
    <source>
        <dbReference type="Proteomes" id="UP000680670"/>
    </source>
</evidence>
<evidence type="ECO:0000313" key="3">
    <source>
        <dbReference type="Proteomes" id="UP000287296"/>
    </source>
</evidence>
<comment type="caution">
    <text evidence="2">The sequence shown here is derived from an EMBL/GenBank/DDBJ whole genome shotgun (WGS) entry which is preliminary data.</text>
</comment>
<reference evidence="1 4" key="2">
    <citation type="submission" date="2021-03" db="EMBL/GenBank/DDBJ databases">
        <title>Antimicrobial resistance genes in bacteria isolated from Japanese honey, and their potential for conferring macrolide and lincosamide resistance in the American foulbrood pathogen Paenibacillus larvae.</title>
        <authorList>
            <person name="Okamoto M."/>
            <person name="Kumagai M."/>
            <person name="Kanamori H."/>
            <person name="Takamatsu D."/>
        </authorList>
    </citation>
    <scope>NUCLEOTIDE SEQUENCE [LARGE SCALE GENOMIC DNA]</scope>
    <source>
        <strain evidence="1 4">J6TS1</strain>
    </source>
</reference>
<dbReference type="AlphaFoldDB" id="A0A429XCT3"/>
<accession>A0A429XCT3</accession>
<reference evidence="2 3" key="1">
    <citation type="submission" date="2018-12" db="EMBL/GenBank/DDBJ databases">
        <authorList>
            <person name="Sun L."/>
            <person name="Chen Z."/>
        </authorList>
    </citation>
    <scope>NUCLEOTIDE SEQUENCE [LARGE SCALE GENOMIC DNA]</scope>
    <source>
        <strain evidence="2 3">LMG 29736</strain>
    </source>
</reference>
<proteinExistence type="predicted"/>
<sequence>MKKFILVVVCSLYLWPQGNNKQTVVRKPPHKEENVNSKFIVTDTVDTAQNIPGGILEEQLPQFIPNADGNASIIIYKLPLTEDAFNYLTEVKVRQ</sequence>
<evidence type="ECO:0000313" key="1">
    <source>
        <dbReference type="EMBL" id="GIN95286.1"/>
    </source>
</evidence>
<keyword evidence="4" id="KW-1185">Reference proteome</keyword>
<dbReference type="EMBL" id="BORJ01000002">
    <property type="protein sequence ID" value="GIN95286.1"/>
    <property type="molecule type" value="Genomic_DNA"/>
</dbReference>
<dbReference type="RefSeq" id="WP_120116045.1">
    <property type="nucleotide sequence ID" value="NZ_BORJ01000002.1"/>
</dbReference>
<dbReference type="OrthoDB" id="9967268at2"/>
<gene>
    <name evidence="2" type="ORF">D5F11_004335</name>
    <name evidence="1" type="ORF">J6TS1_11560</name>
</gene>
<protein>
    <submittedName>
        <fullName evidence="2">Uncharacterized protein</fullName>
    </submittedName>
</protein>
<evidence type="ECO:0000313" key="2">
    <source>
        <dbReference type="EMBL" id="RST61274.1"/>
    </source>
</evidence>
<name>A0A429XCT3_SIMTE</name>
<dbReference type="Proteomes" id="UP000680670">
    <property type="component" value="Unassembled WGS sequence"/>
</dbReference>
<organism evidence="2 3">
    <name type="scientific">Siminovitchia terrae</name>
    <name type="common">Bacillus terrae</name>
    <dbReference type="NCBI Taxonomy" id="1914933"/>
    <lineage>
        <taxon>Bacteria</taxon>
        <taxon>Bacillati</taxon>
        <taxon>Bacillota</taxon>
        <taxon>Bacilli</taxon>
        <taxon>Bacillales</taxon>
        <taxon>Bacillaceae</taxon>
        <taxon>Siminovitchia</taxon>
    </lineage>
</organism>
<dbReference type="Proteomes" id="UP000287296">
    <property type="component" value="Unassembled WGS sequence"/>
</dbReference>